<sequence length="232" mass="26475">MKRILLFGLLAGLLNACSKENIPLYDSQHYVQFVNDYTDSMEISFFFYGSVQQIEIPLPVKLVGMPLTEAKEIVLKANSQYTTASSSQFALPDKALFKAGQTMDTLYITLKREGLNQKVRLVVDIADGTEILSGQSLYSRQIIWFSTEISRPAWWDNDVEDVFLGKYSIPKFQKLIDVTGTGNWENKNYDERRALALQFKRELLRLRYAGTPYPDEELGLDDMSTDIPVLGY</sequence>
<dbReference type="KEGG" id="buy:D8S85_00870"/>
<accession>A0A3S9VNV6</accession>
<gene>
    <name evidence="1" type="ORF">D8S85_00870</name>
</gene>
<reference evidence="1 2" key="1">
    <citation type="submission" date="2018-10" db="EMBL/GenBank/DDBJ databases">
        <title>Butyricimonas faecalis sp. nov., isolated from human faeces and emended description of the genus Butyricimonas.</title>
        <authorList>
            <person name="Le Roy T."/>
            <person name="Van der Smissen P."/>
            <person name="Paquot A."/>
            <person name="Delzenne N."/>
            <person name="Muccioli G."/>
            <person name="Collet J.-F."/>
            <person name="Cani P.D."/>
        </authorList>
    </citation>
    <scope>NUCLEOTIDE SEQUENCE [LARGE SCALE GENOMIC DNA]</scope>
    <source>
        <strain evidence="1 2">H184</strain>
    </source>
</reference>
<organism evidence="1 2">
    <name type="scientific">Butyricimonas faecalis</name>
    <dbReference type="NCBI Taxonomy" id="2093856"/>
    <lineage>
        <taxon>Bacteria</taxon>
        <taxon>Pseudomonadati</taxon>
        <taxon>Bacteroidota</taxon>
        <taxon>Bacteroidia</taxon>
        <taxon>Bacteroidales</taxon>
        <taxon>Odoribacteraceae</taxon>
        <taxon>Butyricimonas</taxon>
    </lineage>
</organism>
<dbReference type="Proteomes" id="UP000270673">
    <property type="component" value="Chromosome"/>
</dbReference>
<dbReference type="Pfam" id="PF16132">
    <property type="entry name" value="DUF4843"/>
    <property type="match status" value="1"/>
</dbReference>
<name>A0A3S9VNV6_9BACT</name>
<proteinExistence type="predicted"/>
<dbReference type="OrthoDB" id="1095980at2"/>
<dbReference type="AlphaFoldDB" id="A0A3S9VNV6"/>
<keyword evidence="2" id="KW-1185">Reference proteome</keyword>
<dbReference type="EMBL" id="CP032819">
    <property type="protein sequence ID" value="AZS28242.1"/>
    <property type="molecule type" value="Genomic_DNA"/>
</dbReference>
<evidence type="ECO:0000313" key="2">
    <source>
        <dbReference type="Proteomes" id="UP000270673"/>
    </source>
</evidence>
<evidence type="ECO:0000313" key="1">
    <source>
        <dbReference type="EMBL" id="AZS28242.1"/>
    </source>
</evidence>
<dbReference type="RefSeq" id="WP_106624382.1">
    <property type="nucleotide sequence ID" value="NZ_CP032819.1"/>
</dbReference>
<protein>
    <submittedName>
        <fullName evidence="1">DUF4843 domain-containing protein</fullName>
    </submittedName>
</protein>
<dbReference type="InterPro" id="IPR032299">
    <property type="entry name" value="DUF4843"/>
</dbReference>